<name>A0AAD7GQ61_MYCRO</name>
<accession>A0AAD7GQ61</accession>
<feature type="non-terminal residue" evidence="1">
    <location>
        <position position="1"/>
    </location>
</feature>
<sequence>LRQKDQTPLDAHMRTALENMQYAACTLDDIAFLRSHVASNRPDYLHLDTEDYRNVSMITALNIHKDIINKLGMEHFAADTGQDLVDFYSVDKLSERAVDRHKWSGCKQACFRALGPKLQDALWKAMPSTTSDHIPGQLCLCVNMPVMIKANDTTELCITKGQEAIIVGWDSSIGPQGQLILDTLFVKLVKPPRDVQIADLPINVVSAQRLIRFSKRD</sequence>
<organism evidence="1 2">
    <name type="scientific">Mycena rosella</name>
    <name type="common">Pink bonnet</name>
    <name type="synonym">Agaricus rosellus</name>
    <dbReference type="NCBI Taxonomy" id="1033263"/>
    <lineage>
        <taxon>Eukaryota</taxon>
        <taxon>Fungi</taxon>
        <taxon>Dikarya</taxon>
        <taxon>Basidiomycota</taxon>
        <taxon>Agaricomycotina</taxon>
        <taxon>Agaricomycetes</taxon>
        <taxon>Agaricomycetidae</taxon>
        <taxon>Agaricales</taxon>
        <taxon>Marasmiineae</taxon>
        <taxon>Mycenaceae</taxon>
        <taxon>Mycena</taxon>
    </lineage>
</organism>
<evidence type="ECO:0000313" key="1">
    <source>
        <dbReference type="EMBL" id="KAJ7700674.1"/>
    </source>
</evidence>
<evidence type="ECO:0000313" key="2">
    <source>
        <dbReference type="Proteomes" id="UP001221757"/>
    </source>
</evidence>
<protein>
    <submittedName>
        <fullName evidence="1">Uncharacterized protein</fullName>
    </submittedName>
</protein>
<reference evidence="1" key="1">
    <citation type="submission" date="2023-03" db="EMBL/GenBank/DDBJ databases">
        <title>Massive genome expansion in bonnet fungi (Mycena s.s.) driven by repeated elements and novel gene families across ecological guilds.</title>
        <authorList>
            <consortium name="Lawrence Berkeley National Laboratory"/>
            <person name="Harder C.B."/>
            <person name="Miyauchi S."/>
            <person name="Viragh M."/>
            <person name="Kuo A."/>
            <person name="Thoen E."/>
            <person name="Andreopoulos B."/>
            <person name="Lu D."/>
            <person name="Skrede I."/>
            <person name="Drula E."/>
            <person name="Henrissat B."/>
            <person name="Morin E."/>
            <person name="Kohler A."/>
            <person name="Barry K."/>
            <person name="LaButti K."/>
            <person name="Morin E."/>
            <person name="Salamov A."/>
            <person name="Lipzen A."/>
            <person name="Mereny Z."/>
            <person name="Hegedus B."/>
            <person name="Baldrian P."/>
            <person name="Stursova M."/>
            <person name="Weitz H."/>
            <person name="Taylor A."/>
            <person name="Grigoriev I.V."/>
            <person name="Nagy L.G."/>
            <person name="Martin F."/>
            <person name="Kauserud H."/>
        </authorList>
    </citation>
    <scope>NUCLEOTIDE SEQUENCE</scope>
    <source>
        <strain evidence="1">CBHHK067</strain>
    </source>
</reference>
<dbReference type="AlphaFoldDB" id="A0AAD7GQ61"/>
<dbReference type="EMBL" id="JARKIE010000019">
    <property type="protein sequence ID" value="KAJ7700674.1"/>
    <property type="molecule type" value="Genomic_DNA"/>
</dbReference>
<dbReference type="Proteomes" id="UP001221757">
    <property type="component" value="Unassembled WGS sequence"/>
</dbReference>
<gene>
    <name evidence="1" type="ORF">B0H17DRAFT_925258</name>
</gene>
<keyword evidence="2" id="KW-1185">Reference proteome</keyword>
<proteinExistence type="predicted"/>
<comment type="caution">
    <text evidence="1">The sequence shown here is derived from an EMBL/GenBank/DDBJ whole genome shotgun (WGS) entry which is preliminary data.</text>
</comment>